<dbReference type="InterPro" id="IPR006501">
    <property type="entry name" value="Pectinesterase_inhib_dom"/>
</dbReference>
<proteinExistence type="predicted"/>
<evidence type="ECO:0000256" key="1">
    <source>
        <dbReference type="SAM" id="MobiDB-lite"/>
    </source>
</evidence>
<dbReference type="Proteomes" id="UP001318860">
    <property type="component" value="Unassembled WGS sequence"/>
</dbReference>
<name>A0ABR0XU49_REHGL</name>
<dbReference type="CDD" id="cd15795">
    <property type="entry name" value="PMEI-Pla_a_1_like"/>
    <property type="match status" value="1"/>
</dbReference>
<keyword evidence="4" id="KW-1185">Reference proteome</keyword>
<dbReference type="Gene3D" id="1.20.140.40">
    <property type="entry name" value="Invertase/pectin methylesterase inhibitor family protein"/>
    <property type="match status" value="1"/>
</dbReference>
<feature type="compositionally biased region" description="Acidic residues" evidence="1">
    <location>
        <begin position="243"/>
        <end position="258"/>
    </location>
</feature>
<feature type="region of interest" description="Disordered" evidence="1">
    <location>
        <begin position="234"/>
        <end position="260"/>
    </location>
</feature>
<dbReference type="NCBIfam" id="TIGR01614">
    <property type="entry name" value="PME_inhib"/>
    <property type="match status" value="1"/>
</dbReference>
<feature type="compositionally biased region" description="Basic and acidic residues" evidence="1">
    <location>
        <begin position="326"/>
        <end position="339"/>
    </location>
</feature>
<dbReference type="SUPFAM" id="SSF52540">
    <property type="entry name" value="P-loop containing nucleoside triphosphate hydrolases"/>
    <property type="match status" value="1"/>
</dbReference>
<dbReference type="InterPro" id="IPR034088">
    <property type="entry name" value="Pla_a_1-like"/>
</dbReference>
<evidence type="ECO:0000259" key="2">
    <source>
        <dbReference type="Pfam" id="PF04043"/>
    </source>
</evidence>
<feature type="region of interest" description="Disordered" evidence="1">
    <location>
        <begin position="302"/>
        <end position="339"/>
    </location>
</feature>
<dbReference type="PANTHER" id="PTHR14659:SF1">
    <property type="entry name" value="ALPHA- AND GAMMA-ADAPTIN-BINDING PROTEIN P34"/>
    <property type="match status" value="1"/>
</dbReference>
<dbReference type="InterPro" id="IPR019341">
    <property type="entry name" value="Alpha/Gamma-adaptin-bd_p34"/>
</dbReference>
<dbReference type="EMBL" id="JABTTQ020000002">
    <property type="protein sequence ID" value="KAK6162724.1"/>
    <property type="molecule type" value="Genomic_DNA"/>
</dbReference>
<protein>
    <recommendedName>
        <fullName evidence="2">Pectinesterase inhibitor domain-containing protein</fullName>
    </recommendedName>
</protein>
<dbReference type="InterPro" id="IPR001806">
    <property type="entry name" value="Small_GTPase"/>
</dbReference>
<reference evidence="3 4" key="1">
    <citation type="journal article" date="2021" name="Comput. Struct. Biotechnol. J.">
        <title>De novo genome assembly of the potent medicinal plant Rehmannia glutinosa using nanopore technology.</title>
        <authorList>
            <person name="Ma L."/>
            <person name="Dong C."/>
            <person name="Song C."/>
            <person name="Wang X."/>
            <person name="Zheng X."/>
            <person name="Niu Y."/>
            <person name="Chen S."/>
            <person name="Feng W."/>
        </authorList>
    </citation>
    <scope>NUCLEOTIDE SEQUENCE [LARGE SCALE GENOMIC DNA]</scope>
    <source>
        <strain evidence="3">DH-2019</strain>
    </source>
</reference>
<dbReference type="PANTHER" id="PTHR14659">
    <property type="entry name" value="ALPHA- AND GAMMA-ADAPTIN-BINDING PROTEIN P34"/>
    <property type="match status" value="1"/>
</dbReference>
<sequence>MDRQSLEKRPAIFVVGSPNVGKRTILSRLLSVDFEDASDPSPELLVHGWTINTKYYTADVSVWMAHLSDELSVASFPIVDRAVALVMVFDINDLSSLAVLKDWVSRTDIQKFDILLCIGNKVDLLPGHPAHMEYKRRMLKHGESSIDPHVDVLEYGISETEGSSLLGDEEPSLDFKRSCLEWCLEHNIEYVEACASNAEFDKCLSVDGDSQGVERLYGALTAHMWPGMLLKSGDRISEPSLPEQEELSEEESDYEPEYEILSSGSAEPWDDIGWMSADGPVSTSGTGRTLDRDTDILDREREVKSVGKEYQPSTSAPQLPEELDHEEASLTHEADSQLDEDKAYDFEDLEMLMAEIEEEMAAKLAMKMAAMFGDSSGGEEDLIDDTNEIHKAVSERLLELYSDATPSVKLAMRNYNAKRFDEANVQISSIMDASTTCEDGFKERKGVVSPLTKRNDDAFQLSAMALSVMRMMQTGSG</sequence>
<organism evidence="3 4">
    <name type="scientific">Rehmannia glutinosa</name>
    <name type="common">Chinese foxglove</name>
    <dbReference type="NCBI Taxonomy" id="99300"/>
    <lineage>
        <taxon>Eukaryota</taxon>
        <taxon>Viridiplantae</taxon>
        <taxon>Streptophyta</taxon>
        <taxon>Embryophyta</taxon>
        <taxon>Tracheophyta</taxon>
        <taxon>Spermatophyta</taxon>
        <taxon>Magnoliopsida</taxon>
        <taxon>eudicotyledons</taxon>
        <taxon>Gunneridae</taxon>
        <taxon>Pentapetalae</taxon>
        <taxon>asterids</taxon>
        <taxon>lamiids</taxon>
        <taxon>Lamiales</taxon>
        <taxon>Orobanchaceae</taxon>
        <taxon>Rehmannieae</taxon>
        <taxon>Rehmannia</taxon>
    </lineage>
</organism>
<evidence type="ECO:0000313" key="4">
    <source>
        <dbReference type="Proteomes" id="UP001318860"/>
    </source>
</evidence>
<comment type="caution">
    <text evidence="3">The sequence shown here is derived from an EMBL/GenBank/DDBJ whole genome shotgun (WGS) entry which is preliminary data.</text>
</comment>
<dbReference type="Pfam" id="PF00071">
    <property type="entry name" value="Ras"/>
    <property type="match status" value="1"/>
</dbReference>
<feature type="domain" description="Pectinesterase inhibitor" evidence="2">
    <location>
        <begin position="392"/>
        <end position="467"/>
    </location>
</feature>
<dbReference type="CDD" id="cd00882">
    <property type="entry name" value="Ras_like_GTPase"/>
    <property type="match status" value="1"/>
</dbReference>
<dbReference type="Gene3D" id="3.40.50.11960">
    <property type="match status" value="1"/>
</dbReference>
<dbReference type="Pfam" id="PF04043">
    <property type="entry name" value="PMEI"/>
    <property type="match status" value="1"/>
</dbReference>
<dbReference type="InterPro" id="IPR027417">
    <property type="entry name" value="P-loop_NTPase"/>
</dbReference>
<evidence type="ECO:0000313" key="3">
    <source>
        <dbReference type="EMBL" id="KAK6162724.1"/>
    </source>
</evidence>
<dbReference type="SUPFAM" id="SSF101148">
    <property type="entry name" value="Plant invertase/pectin methylesterase inhibitor"/>
    <property type="match status" value="1"/>
</dbReference>
<accession>A0ABR0XU49</accession>
<dbReference type="InterPro" id="IPR035513">
    <property type="entry name" value="Invertase/methylesterase_inhib"/>
</dbReference>
<gene>
    <name evidence="3" type="ORF">DH2020_002565</name>
</gene>